<dbReference type="SMART" id="SM00316">
    <property type="entry name" value="S1"/>
    <property type="match status" value="1"/>
</dbReference>
<feature type="region of interest" description="Disordered" evidence="5">
    <location>
        <begin position="77"/>
        <end position="122"/>
    </location>
</feature>
<comment type="similarity">
    <text evidence="1">Belongs to the bacterial ribosomal protein bS1 family.</text>
</comment>
<dbReference type="FunFam" id="2.40.50.140:FF:000103">
    <property type="entry name" value="protein RRP5 homolog"/>
    <property type="match status" value="1"/>
</dbReference>
<dbReference type="GO" id="GO:0005840">
    <property type="term" value="C:ribosome"/>
    <property type="evidence" value="ECO:0007669"/>
    <property type="project" value="UniProtKB-KW"/>
</dbReference>
<dbReference type="Pfam" id="PF00575">
    <property type="entry name" value="S1"/>
    <property type="match status" value="1"/>
</dbReference>
<evidence type="ECO:0000256" key="2">
    <source>
        <dbReference type="ARBA" id="ARBA00022980"/>
    </source>
</evidence>
<accession>A0A5D6W4U7</accession>
<keyword evidence="3" id="KW-0687">Ribonucleoprotein</keyword>
<evidence type="ECO:0000313" key="8">
    <source>
        <dbReference type="Proteomes" id="UP000323646"/>
    </source>
</evidence>
<evidence type="ECO:0000259" key="6">
    <source>
        <dbReference type="PROSITE" id="PS50126"/>
    </source>
</evidence>
<dbReference type="PANTHER" id="PTHR10724">
    <property type="entry name" value="30S RIBOSOMAL PROTEIN S1"/>
    <property type="match status" value="1"/>
</dbReference>
<evidence type="ECO:0000256" key="4">
    <source>
        <dbReference type="ARBA" id="ARBA00025604"/>
    </source>
</evidence>
<evidence type="ECO:0000256" key="5">
    <source>
        <dbReference type="SAM" id="MobiDB-lite"/>
    </source>
</evidence>
<keyword evidence="2" id="KW-0689">Ribosomal protein</keyword>
<evidence type="ECO:0000313" key="7">
    <source>
        <dbReference type="EMBL" id="TYZ23461.1"/>
    </source>
</evidence>
<dbReference type="SUPFAM" id="SSF50249">
    <property type="entry name" value="Nucleic acid-binding proteins"/>
    <property type="match status" value="1"/>
</dbReference>
<proteinExistence type="inferred from homology"/>
<comment type="function">
    <text evidence="4">Binds mRNA; thus facilitating recognition of the initiation point. It is needed to translate mRNA with a short Shine-Dalgarno (SD) purine-rich sequence.</text>
</comment>
<dbReference type="RefSeq" id="WP_149171207.1">
    <property type="nucleotide sequence ID" value="NZ_VTOY01000003.1"/>
</dbReference>
<dbReference type="GO" id="GO:0006412">
    <property type="term" value="P:translation"/>
    <property type="evidence" value="ECO:0007669"/>
    <property type="project" value="TreeGrafter"/>
</dbReference>
<dbReference type="GO" id="GO:0003735">
    <property type="term" value="F:structural constituent of ribosome"/>
    <property type="evidence" value="ECO:0007669"/>
    <property type="project" value="TreeGrafter"/>
</dbReference>
<evidence type="ECO:0000256" key="3">
    <source>
        <dbReference type="ARBA" id="ARBA00023274"/>
    </source>
</evidence>
<comment type="caution">
    <text evidence="7">The sequence shown here is derived from an EMBL/GenBank/DDBJ whole genome shotgun (WGS) entry which is preliminary data.</text>
</comment>
<name>A0A5D6W4U7_9FIRM</name>
<reference evidence="7 8" key="1">
    <citation type="submission" date="2019-08" db="EMBL/GenBank/DDBJ databases">
        <title>Selenomonas sp. mPRGC5 and Selenomonas sp. mPRGC8 isolated from ruminal fluid of dairy goat (Capra hircus).</title>
        <authorList>
            <person name="Poothong S."/>
            <person name="Nuengjamnong C."/>
            <person name="Tanasupawat S."/>
        </authorList>
    </citation>
    <scope>NUCLEOTIDE SEQUENCE [LARGE SCALE GENOMIC DNA]</scope>
    <source>
        <strain evidence="8">mPRGC5</strain>
    </source>
</reference>
<dbReference type="InterPro" id="IPR050437">
    <property type="entry name" value="Ribos_protein_bS1-like"/>
</dbReference>
<dbReference type="Proteomes" id="UP000323646">
    <property type="component" value="Unassembled WGS sequence"/>
</dbReference>
<organism evidence="7 8">
    <name type="scientific">Selenomonas ruminis</name>
    <dbReference type="NCBI Taxonomy" id="2593411"/>
    <lineage>
        <taxon>Bacteria</taxon>
        <taxon>Bacillati</taxon>
        <taxon>Bacillota</taxon>
        <taxon>Negativicutes</taxon>
        <taxon>Selenomonadales</taxon>
        <taxon>Selenomonadaceae</taxon>
        <taxon>Selenomonas</taxon>
    </lineage>
</organism>
<gene>
    <name evidence="7" type="ORF">FZ040_06175</name>
</gene>
<dbReference type="GO" id="GO:1990904">
    <property type="term" value="C:ribonucleoprotein complex"/>
    <property type="evidence" value="ECO:0007669"/>
    <property type="project" value="UniProtKB-KW"/>
</dbReference>
<sequence length="157" mass="17512">MSIEVGSVVEGVVTGITNFGAFIELPEGKNGLVHISEVADVYVKDVHDFLTEKDKVKVKVLTIDEKGKIALSIKQLQEKKPEEHVGKPHAAAASDSSARPLRPRAPRDFRKPNRFNNSNASFEDKLSRFLKDSDERLTDLRRKTDSKRGGRGSRRSD</sequence>
<dbReference type="InterPro" id="IPR012340">
    <property type="entry name" value="NA-bd_OB-fold"/>
</dbReference>
<dbReference type="EMBL" id="VTOY01000003">
    <property type="protein sequence ID" value="TYZ23461.1"/>
    <property type="molecule type" value="Genomic_DNA"/>
</dbReference>
<dbReference type="OrthoDB" id="9810507at2"/>
<evidence type="ECO:0000256" key="1">
    <source>
        <dbReference type="ARBA" id="ARBA00006767"/>
    </source>
</evidence>
<dbReference type="PROSITE" id="PS50126">
    <property type="entry name" value="S1"/>
    <property type="match status" value="1"/>
</dbReference>
<feature type="compositionally biased region" description="Basic and acidic residues" evidence="5">
    <location>
        <begin position="77"/>
        <end position="86"/>
    </location>
</feature>
<feature type="domain" description="S1 motif" evidence="6">
    <location>
        <begin position="6"/>
        <end position="74"/>
    </location>
</feature>
<dbReference type="InterPro" id="IPR003029">
    <property type="entry name" value="S1_domain"/>
</dbReference>
<protein>
    <submittedName>
        <fullName evidence="7">RNA-binding protein S1</fullName>
    </submittedName>
</protein>
<feature type="compositionally biased region" description="Low complexity" evidence="5">
    <location>
        <begin position="90"/>
        <end position="100"/>
    </location>
</feature>
<feature type="region of interest" description="Disordered" evidence="5">
    <location>
        <begin position="137"/>
        <end position="157"/>
    </location>
</feature>
<dbReference type="GO" id="GO:0003729">
    <property type="term" value="F:mRNA binding"/>
    <property type="evidence" value="ECO:0007669"/>
    <property type="project" value="TreeGrafter"/>
</dbReference>
<dbReference type="Gene3D" id="2.40.50.140">
    <property type="entry name" value="Nucleic acid-binding proteins"/>
    <property type="match status" value="1"/>
</dbReference>
<dbReference type="AlphaFoldDB" id="A0A5D6W4U7"/>
<keyword evidence="8" id="KW-1185">Reference proteome</keyword>
<dbReference type="NCBIfam" id="NF006363">
    <property type="entry name" value="PRK08582.1"/>
    <property type="match status" value="1"/>
</dbReference>
<dbReference type="PANTHER" id="PTHR10724:SF7">
    <property type="entry name" value="SMALL RIBOSOMAL SUBUNIT PROTEIN BS1C"/>
    <property type="match status" value="1"/>
</dbReference>